<evidence type="ECO:0000313" key="1">
    <source>
        <dbReference type="EMBL" id="CAI9549460.1"/>
    </source>
</evidence>
<evidence type="ECO:0000313" key="2">
    <source>
        <dbReference type="Proteomes" id="UP001162483"/>
    </source>
</evidence>
<dbReference type="Proteomes" id="UP001162483">
    <property type="component" value="Unassembled WGS sequence"/>
</dbReference>
<name>A0ABN9BP85_9NEOB</name>
<sequence length="80" mass="8968">MSLTFVVSGKNLTYTAGHWGEFSLYWWSIGRMLLTLVVNVKNVFTLVFSGRMSLSLVVSGRMSLTLVVNGKNVTYNCGQW</sequence>
<comment type="caution">
    <text evidence="1">The sequence shown here is derived from an EMBL/GenBank/DDBJ whole genome shotgun (WGS) entry which is preliminary data.</text>
</comment>
<accession>A0ABN9BP85</accession>
<dbReference type="EMBL" id="CATNWA010005160">
    <property type="protein sequence ID" value="CAI9549460.1"/>
    <property type="molecule type" value="Genomic_DNA"/>
</dbReference>
<gene>
    <name evidence="1" type="ORF">SPARVUS_LOCUS3347454</name>
</gene>
<reference evidence="1" key="1">
    <citation type="submission" date="2023-05" db="EMBL/GenBank/DDBJ databases">
        <authorList>
            <person name="Stuckert A."/>
        </authorList>
    </citation>
    <scope>NUCLEOTIDE SEQUENCE</scope>
</reference>
<organism evidence="1 2">
    <name type="scientific">Staurois parvus</name>
    <dbReference type="NCBI Taxonomy" id="386267"/>
    <lineage>
        <taxon>Eukaryota</taxon>
        <taxon>Metazoa</taxon>
        <taxon>Chordata</taxon>
        <taxon>Craniata</taxon>
        <taxon>Vertebrata</taxon>
        <taxon>Euteleostomi</taxon>
        <taxon>Amphibia</taxon>
        <taxon>Batrachia</taxon>
        <taxon>Anura</taxon>
        <taxon>Neobatrachia</taxon>
        <taxon>Ranoidea</taxon>
        <taxon>Ranidae</taxon>
        <taxon>Staurois</taxon>
    </lineage>
</organism>
<protein>
    <submittedName>
        <fullName evidence="1">Uncharacterized protein</fullName>
    </submittedName>
</protein>
<proteinExistence type="predicted"/>
<keyword evidence="2" id="KW-1185">Reference proteome</keyword>